<evidence type="ECO:0000313" key="2">
    <source>
        <dbReference type="EMBL" id="CAI9157282.1"/>
    </source>
</evidence>
<sequence>MATEAAATFLQYPGMSLTPSCGDQGCRKAGSQLEVALAFRISEPKPRRSARQSSEAGGNARAFPVPRGGADRNTGVSASAYRGRCCQREPVKPESRPAY</sequence>
<gene>
    <name evidence="2" type="ORF">MRATA1EN1_LOCUS6244</name>
</gene>
<reference evidence="2" key="1">
    <citation type="submission" date="2023-04" db="EMBL/GenBank/DDBJ databases">
        <authorList>
            <consortium name="ELIXIR-Norway"/>
        </authorList>
    </citation>
    <scope>NUCLEOTIDE SEQUENCE [LARGE SCALE GENOMIC DNA]</scope>
</reference>
<dbReference type="EMBL" id="OX459951">
    <property type="protein sequence ID" value="CAI9157282.1"/>
    <property type="molecule type" value="Genomic_DNA"/>
</dbReference>
<feature type="compositionally biased region" description="Basic and acidic residues" evidence="1">
    <location>
        <begin position="86"/>
        <end position="99"/>
    </location>
</feature>
<accession>A0ABN8Y6S6</accession>
<dbReference type="Proteomes" id="UP001176941">
    <property type="component" value="Chromosome 15"/>
</dbReference>
<keyword evidence="3" id="KW-1185">Reference proteome</keyword>
<organism evidence="2 3">
    <name type="scientific">Rangifer tarandus platyrhynchus</name>
    <name type="common">Svalbard reindeer</name>
    <dbReference type="NCBI Taxonomy" id="3082113"/>
    <lineage>
        <taxon>Eukaryota</taxon>
        <taxon>Metazoa</taxon>
        <taxon>Chordata</taxon>
        <taxon>Craniata</taxon>
        <taxon>Vertebrata</taxon>
        <taxon>Euteleostomi</taxon>
        <taxon>Mammalia</taxon>
        <taxon>Eutheria</taxon>
        <taxon>Laurasiatheria</taxon>
        <taxon>Artiodactyla</taxon>
        <taxon>Ruminantia</taxon>
        <taxon>Pecora</taxon>
        <taxon>Cervidae</taxon>
        <taxon>Odocoileinae</taxon>
        <taxon>Rangifer</taxon>
    </lineage>
</organism>
<name>A0ABN8Y6S6_RANTA</name>
<evidence type="ECO:0000256" key="1">
    <source>
        <dbReference type="SAM" id="MobiDB-lite"/>
    </source>
</evidence>
<proteinExistence type="predicted"/>
<feature type="region of interest" description="Disordered" evidence="1">
    <location>
        <begin position="42"/>
        <end position="99"/>
    </location>
</feature>
<evidence type="ECO:0000313" key="3">
    <source>
        <dbReference type="Proteomes" id="UP001176941"/>
    </source>
</evidence>
<protein>
    <submittedName>
        <fullName evidence="2">Uncharacterized protein</fullName>
    </submittedName>
</protein>